<dbReference type="STRING" id="1308866.J416_11802"/>
<gene>
    <name evidence="10" type="ORF">J416_11802</name>
</gene>
<keyword evidence="7 8" id="KW-0472">Membrane</keyword>
<keyword evidence="6 8" id="KW-1133">Transmembrane helix</keyword>
<evidence type="ECO:0000256" key="8">
    <source>
        <dbReference type="SAM" id="Phobius"/>
    </source>
</evidence>
<evidence type="ECO:0000313" key="10">
    <source>
        <dbReference type="EMBL" id="ENH96259.1"/>
    </source>
</evidence>
<dbReference type="Pfam" id="PF13231">
    <property type="entry name" value="PMT_2"/>
    <property type="match status" value="1"/>
</dbReference>
<comment type="caution">
    <text evidence="10">The sequence shown here is derived from an EMBL/GenBank/DDBJ whole genome shotgun (WGS) entry which is preliminary data.</text>
</comment>
<dbReference type="PANTHER" id="PTHR33908">
    <property type="entry name" value="MANNOSYLTRANSFERASE YKCB-RELATED"/>
    <property type="match status" value="1"/>
</dbReference>
<dbReference type="PANTHER" id="PTHR33908:SF3">
    <property type="entry name" value="UNDECAPRENYL PHOSPHATE-ALPHA-4-AMINO-4-DEOXY-L-ARABINOSE ARABINOSYL TRANSFERASE"/>
    <property type="match status" value="1"/>
</dbReference>
<dbReference type="PATRIC" id="fig|1308866.3.peg.2386"/>
<evidence type="ECO:0000256" key="1">
    <source>
        <dbReference type="ARBA" id="ARBA00004651"/>
    </source>
</evidence>
<feature type="domain" description="Glycosyltransferase RgtA/B/C/D-like" evidence="9">
    <location>
        <begin position="66"/>
        <end position="224"/>
    </location>
</feature>
<keyword evidence="3" id="KW-0328">Glycosyltransferase</keyword>
<protein>
    <submittedName>
        <fullName evidence="10">4-amino-4-deoxy-L-arabinose transferase</fullName>
    </submittedName>
</protein>
<organism evidence="10 11">
    <name type="scientific">Gracilibacillus halophilus YIM-C55.5</name>
    <dbReference type="NCBI Taxonomy" id="1308866"/>
    <lineage>
        <taxon>Bacteria</taxon>
        <taxon>Bacillati</taxon>
        <taxon>Bacillota</taxon>
        <taxon>Bacilli</taxon>
        <taxon>Bacillales</taxon>
        <taxon>Bacillaceae</taxon>
        <taxon>Gracilibacillus</taxon>
    </lineage>
</organism>
<dbReference type="GO" id="GO:0005886">
    <property type="term" value="C:plasma membrane"/>
    <property type="evidence" value="ECO:0007669"/>
    <property type="project" value="UniProtKB-SubCell"/>
</dbReference>
<feature type="transmembrane region" description="Helical" evidence="8">
    <location>
        <begin position="115"/>
        <end position="133"/>
    </location>
</feature>
<dbReference type="Proteomes" id="UP000012283">
    <property type="component" value="Unassembled WGS sequence"/>
</dbReference>
<feature type="transmembrane region" description="Helical" evidence="8">
    <location>
        <begin position="207"/>
        <end position="227"/>
    </location>
</feature>
<dbReference type="InterPro" id="IPR038731">
    <property type="entry name" value="RgtA/B/C-like"/>
</dbReference>
<evidence type="ECO:0000256" key="6">
    <source>
        <dbReference type="ARBA" id="ARBA00022989"/>
    </source>
</evidence>
<keyword evidence="4 10" id="KW-0808">Transferase</keyword>
<keyword evidence="5 8" id="KW-0812">Transmembrane</keyword>
<dbReference type="GO" id="GO:0016763">
    <property type="term" value="F:pentosyltransferase activity"/>
    <property type="evidence" value="ECO:0007669"/>
    <property type="project" value="TreeGrafter"/>
</dbReference>
<evidence type="ECO:0000256" key="2">
    <source>
        <dbReference type="ARBA" id="ARBA00022475"/>
    </source>
</evidence>
<dbReference type="AlphaFoldDB" id="N4WAF3"/>
<evidence type="ECO:0000256" key="3">
    <source>
        <dbReference type="ARBA" id="ARBA00022676"/>
    </source>
</evidence>
<sequence>MNKRFFSRFDVPLVIIVCLAAFLNLYNIWTEEYVNTYYTTAVAAMMENFHNFFFVSLDSAGSVTVDKPPVTFWIQTISALIFGLEGWSVILPQAISGMGSVILMYILVKPSFGTIAARLSALAMAITPVAVAVSRTNNIDSMLVFTLLLATWLLFKGIRKQHTWTIIGAFAVVGVAFNMKMLQAYMILPAFYLFYLLAFRQNWKKKIGVLSGATAVLLVISLSWAVIVDTIPEDQRPFVGSSDTNSVLELAFGYNGAARLTGNQGGPGDGGGNMRQGTIMEIRLLVILEQTKIIKRIHFKEK</sequence>
<feature type="transmembrane region" description="Helical" evidence="8">
    <location>
        <begin position="139"/>
        <end position="155"/>
    </location>
</feature>
<evidence type="ECO:0000259" key="9">
    <source>
        <dbReference type="Pfam" id="PF13231"/>
    </source>
</evidence>
<evidence type="ECO:0000313" key="11">
    <source>
        <dbReference type="Proteomes" id="UP000012283"/>
    </source>
</evidence>
<dbReference type="RefSeq" id="WP_003471595.1">
    <property type="nucleotide sequence ID" value="NZ_APML01000054.1"/>
</dbReference>
<dbReference type="EMBL" id="APML01000054">
    <property type="protein sequence ID" value="ENH96259.1"/>
    <property type="molecule type" value="Genomic_DNA"/>
</dbReference>
<accession>N4WAF3</accession>
<dbReference type="GO" id="GO:0010041">
    <property type="term" value="P:response to iron(III) ion"/>
    <property type="evidence" value="ECO:0007669"/>
    <property type="project" value="TreeGrafter"/>
</dbReference>
<name>N4WAF3_9BACI</name>
<proteinExistence type="predicted"/>
<evidence type="ECO:0000256" key="7">
    <source>
        <dbReference type="ARBA" id="ARBA00023136"/>
    </source>
</evidence>
<dbReference type="eggNOG" id="COG1807">
    <property type="taxonomic scope" value="Bacteria"/>
</dbReference>
<keyword evidence="11" id="KW-1185">Reference proteome</keyword>
<dbReference type="InterPro" id="IPR050297">
    <property type="entry name" value="LipidA_mod_glycosyltrf_83"/>
</dbReference>
<feature type="transmembrane region" description="Helical" evidence="8">
    <location>
        <begin position="162"/>
        <end position="178"/>
    </location>
</feature>
<feature type="transmembrane region" description="Helical" evidence="8">
    <location>
        <begin position="12"/>
        <end position="29"/>
    </location>
</feature>
<keyword evidence="2" id="KW-1003">Cell membrane</keyword>
<dbReference type="GO" id="GO:0009103">
    <property type="term" value="P:lipopolysaccharide biosynthetic process"/>
    <property type="evidence" value="ECO:0007669"/>
    <property type="project" value="UniProtKB-ARBA"/>
</dbReference>
<evidence type="ECO:0000256" key="5">
    <source>
        <dbReference type="ARBA" id="ARBA00022692"/>
    </source>
</evidence>
<feature type="transmembrane region" description="Helical" evidence="8">
    <location>
        <begin position="90"/>
        <end position="108"/>
    </location>
</feature>
<dbReference type="OrthoDB" id="9810398at2"/>
<reference evidence="10 11" key="1">
    <citation type="submission" date="2013-03" db="EMBL/GenBank/DDBJ databases">
        <title>Draft genome sequence of Gracibacillus halophilus YIM-C55.5, a moderately halophilic and thermophilic organism from the Xiaochaidamu salt lake.</title>
        <authorList>
            <person name="Sugumar T."/>
            <person name="Polireddy D.R."/>
            <person name="Antony A."/>
            <person name="Madhava Y.R."/>
            <person name="Sivakumar N."/>
        </authorList>
    </citation>
    <scope>NUCLEOTIDE SEQUENCE [LARGE SCALE GENOMIC DNA]</scope>
    <source>
        <strain evidence="10 11">YIM-C55.5</strain>
    </source>
</reference>
<comment type="subcellular location">
    <subcellularLocation>
        <location evidence="1">Cell membrane</location>
        <topology evidence="1">Multi-pass membrane protein</topology>
    </subcellularLocation>
</comment>
<evidence type="ECO:0000256" key="4">
    <source>
        <dbReference type="ARBA" id="ARBA00022679"/>
    </source>
</evidence>